<feature type="transmembrane region" description="Helical" evidence="1">
    <location>
        <begin position="7"/>
        <end position="30"/>
    </location>
</feature>
<keyword evidence="1" id="KW-0812">Transmembrane</keyword>
<keyword evidence="1" id="KW-0472">Membrane</keyword>
<reference evidence="2 3" key="1">
    <citation type="journal article" date="2012" name="BMC Genomics">
        <title>Comparative genomic analysis and phylogenetic position of Theileria equi.</title>
        <authorList>
            <person name="Kappmeyer L.S."/>
            <person name="Thiagarajan M."/>
            <person name="Herndon D.R."/>
            <person name="Ramsay J.D."/>
            <person name="Caler E."/>
            <person name="Djikeng A."/>
            <person name="Gillespie J.J."/>
            <person name="Lau A.O."/>
            <person name="Roalson E.H."/>
            <person name="Silva J.C."/>
            <person name="Silva M.G."/>
            <person name="Suarez C.E."/>
            <person name="Ueti M.W."/>
            <person name="Nene V.M."/>
            <person name="Mealey R.H."/>
            <person name="Knowles D.P."/>
            <person name="Brayton K.A."/>
        </authorList>
    </citation>
    <scope>NUCLEOTIDE SEQUENCE [LARGE SCALE GENOMIC DNA]</scope>
    <source>
        <strain evidence="2 3">WA</strain>
    </source>
</reference>
<dbReference type="Proteomes" id="UP000031512">
    <property type="component" value="Chromosome 3"/>
</dbReference>
<evidence type="ECO:0000256" key="1">
    <source>
        <dbReference type="SAM" id="Phobius"/>
    </source>
</evidence>
<organism evidence="2 3">
    <name type="scientific">Theileria equi strain WA</name>
    <dbReference type="NCBI Taxonomy" id="1537102"/>
    <lineage>
        <taxon>Eukaryota</taxon>
        <taxon>Sar</taxon>
        <taxon>Alveolata</taxon>
        <taxon>Apicomplexa</taxon>
        <taxon>Aconoidasida</taxon>
        <taxon>Piroplasmida</taxon>
        <taxon>Theileriidae</taxon>
        <taxon>Theileria</taxon>
    </lineage>
</organism>
<evidence type="ECO:0000313" key="2">
    <source>
        <dbReference type="EMBL" id="AFZ81336.1"/>
    </source>
</evidence>
<proteinExistence type="predicted"/>
<dbReference type="OrthoDB" id="363524at2759"/>
<sequence length="150" mass="17209">MNWRQLGYIFCLTSSFNCVLFQVLFAYFTYETDSVELSPEKIPNARFACLTCSLLHLVVLLISFGYLKGFLRYNPIVHILRILNVAPRHGPTSGLSRYRRLTDMDNFISDNPTQSLGESRVNGRFDSSKTDIIGFTDTRKKPTLEMIDLN</sequence>
<keyword evidence="3" id="KW-1185">Reference proteome</keyword>
<dbReference type="EMBL" id="CP001670">
    <property type="protein sequence ID" value="AFZ81336.1"/>
    <property type="molecule type" value="Genomic_DNA"/>
</dbReference>
<dbReference type="RefSeq" id="XP_004831002.1">
    <property type="nucleotide sequence ID" value="XM_004830945.1"/>
</dbReference>
<evidence type="ECO:0000313" key="3">
    <source>
        <dbReference type="Proteomes" id="UP000031512"/>
    </source>
</evidence>
<keyword evidence="1" id="KW-1133">Transmembrane helix</keyword>
<name>L0B269_THEEQ</name>
<dbReference type="AlphaFoldDB" id="L0B269"/>
<dbReference type="GeneID" id="15806425"/>
<accession>L0B269</accession>
<dbReference type="VEuPathDB" id="PiroplasmaDB:BEWA_007450"/>
<feature type="transmembrane region" description="Helical" evidence="1">
    <location>
        <begin position="45"/>
        <end position="67"/>
    </location>
</feature>
<dbReference type="eggNOG" id="ENOG502TNBV">
    <property type="taxonomic scope" value="Eukaryota"/>
</dbReference>
<dbReference type="KEGG" id="beq:BEWA_007450"/>
<protein>
    <submittedName>
        <fullName evidence="2">Uncharacterized protein</fullName>
    </submittedName>
</protein>
<gene>
    <name evidence="2" type="ORF">BEWA_007450</name>
</gene>